<feature type="domain" description="MHD2" evidence="3">
    <location>
        <begin position="855"/>
        <end position="973"/>
    </location>
</feature>
<evidence type="ECO:0000313" key="4">
    <source>
        <dbReference type="EMBL" id="KAK1327051.1"/>
    </source>
</evidence>
<dbReference type="InterPro" id="IPR014770">
    <property type="entry name" value="Munc13_1"/>
</dbReference>
<dbReference type="InterPro" id="IPR008528">
    <property type="entry name" value="unc-13_homologue"/>
</dbReference>
<dbReference type="Proteomes" id="UP001180020">
    <property type="component" value="Unassembled WGS sequence"/>
</dbReference>
<dbReference type="AlphaFoldDB" id="A0AAV9FLT8"/>
<name>A0AAV9FLT8_ACOCL</name>
<gene>
    <name evidence="4" type="ORF">QJS10_CPA01g02426</name>
</gene>
<dbReference type="PANTHER" id="PTHR31280:SF3">
    <property type="entry name" value="DNA TOPOISOMERASE 4 SUBUNIT B (DUF810)"/>
    <property type="match status" value="1"/>
</dbReference>
<keyword evidence="5" id="KW-1185">Reference proteome</keyword>
<dbReference type="EMBL" id="JAUJYO010000001">
    <property type="protein sequence ID" value="KAK1327051.1"/>
    <property type="molecule type" value="Genomic_DNA"/>
</dbReference>
<evidence type="ECO:0000256" key="1">
    <source>
        <dbReference type="SAM" id="MobiDB-lite"/>
    </source>
</evidence>
<evidence type="ECO:0000259" key="3">
    <source>
        <dbReference type="PROSITE" id="PS51259"/>
    </source>
</evidence>
<evidence type="ECO:0000313" key="5">
    <source>
        <dbReference type="Proteomes" id="UP001180020"/>
    </source>
</evidence>
<evidence type="ECO:0000259" key="2">
    <source>
        <dbReference type="PROSITE" id="PS51258"/>
    </source>
</evidence>
<accession>A0AAV9FLT8</accession>
<feature type="domain" description="MHD1" evidence="2">
    <location>
        <begin position="514"/>
        <end position="639"/>
    </location>
</feature>
<dbReference type="PROSITE" id="PS51258">
    <property type="entry name" value="MHD1"/>
    <property type="match status" value="1"/>
</dbReference>
<feature type="region of interest" description="Disordered" evidence="1">
    <location>
        <begin position="982"/>
        <end position="1004"/>
    </location>
</feature>
<protein>
    <submittedName>
        <fullName evidence="4">Uncharacterized protein</fullName>
    </submittedName>
</protein>
<reference evidence="4" key="1">
    <citation type="journal article" date="2023" name="Nat. Commun.">
        <title>Diploid and tetraploid genomes of Acorus and the evolution of monocots.</title>
        <authorList>
            <person name="Ma L."/>
            <person name="Liu K.W."/>
            <person name="Li Z."/>
            <person name="Hsiao Y.Y."/>
            <person name="Qi Y."/>
            <person name="Fu T."/>
            <person name="Tang G.D."/>
            <person name="Zhang D."/>
            <person name="Sun W.H."/>
            <person name="Liu D.K."/>
            <person name="Li Y."/>
            <person name="Chen G.Z."/>
            <person name="Liu X.D."/>
            <person name="Liao X.Y."/>
            <person name="Jiang Y.T."/>
            <person name="Yu X."/>
            <person name="Hao Y."/>
            <person name="Huang J."/>
            <person name="Zhao X.W."/>
            <person name="Ke S."/>
            <person name="Chen Y.Y."/>
            <person name="Wu W.L."/>
            <person name="Hsu J.L."/>
            <person name="Lin Y.F."/>
            <person name="Huang M.D."/>
            <person name="Li C.Y."/>
            <person name="Huang L."/>
            <person name="Wang Z.W."/>
            <person name="Zhao X."/>
            <person name="Zhong W.Y."/>
            <person name="Peng D.H."/>
            <person name="Ahmad S."/>
            <person name="Lan S."/>
            <person name="Zhang J.S."/>
            <person name="Tsai W.C."/>
            <person name="Van de Peer Y."/>
            <person name="Liu Z.J."/>
        </authorList>
    </citation>
    <scope>NUCLEOTIDE SEQUENCE</scope>
    <source>
        <strain evidence="4">CP</strain>
    </source>
</reference>
<proteinExistence type="predicted"/>
<organism evidence="4 5">
    <name type="scientific">Acorus calamus</name>
    <name type="common">Sweet flag</name>
    <dbReference type="NCBI Taxonomy" id="4465"/>
    <lineage>
        <taxon>Eukaryota</taxon>
        <taxon>Viridiplantae</taxon>
        <taxon>Streptophyta</taxon>
        <taxon>Embryophyta</taxon>
        <taxon>Tracheophyta</taxon>
        <taxon>Spermatophyta</taxon>
        <taxon>Magnoliopsida</taxon>
        <taxon>Liliopsida</taxon>
        <taxon>Acoraceae</taxon>
        <taxon>Acorus</taxon>
    </lineage>
</organism>
<dbReference type="InterPro" id="IPR014772">
    <property type="entry name" value="Munc13_dom-2"/>
</dbReference>
<sequence>MENHLLLQRYRRDRRNLLDFILSSGLAGDVRPPPRDVDLDTLSVDYVVDRVKSGGALDLSEATKQYFDEYDFPIMMNSLPRNSYFLISRPESSGSPPQRVPPSVPVKKMSSSHFSYEFKEVDPFASFGGSQQISGCAPSTSPQGATDEYMPSLGLPPLKTDLSNDDIRETAYEVLLACVVFSGMIQIHPLEDKKKDRKSKFLTGRRAKKGGGASHAQFIVSHSELLDIIRVQMETSEVMDACMKQSLCQIHGRILQNHLDIPSISLELMGSIGRSDFLSEKSYLQWQKRQANILEELLCHNVISMDEQTEVKSSLLKLKNIKDFSAEINHLKYMETLIIIRRFASRLSVMPGKFGVLGETYYWTSGYHLNIKLYKRLLCCIFDILEECQIIEEADEVLRLLKLTWTTLGINQTLHDALYGWVLLQQKKSVDFKIVMRVALVVGIDIECGELKFNQNLDGIEVTSERLKHFVEKSIRAAFKRVMDSLKTRSKEELKHPLAVLAEELKLISDKEHTVFSPVLREWCPEAGTLSAVIIHQLYGAHLVGEVAGPVLLEWVNAQHQIFLEWTERAISIEVWEPLSSQQRQAPSIIEIFRIFEEGLKLELLRDERIKLGGLWCIHGSKYKGFESSPQQLNLHEILSSTNRGTGESWEAEERGWTTKKRAIDQFFDMNLPVDIPQLQSLLSGVVKSLEVYLLRAGGRLVSKDKLYPSTPTLTRYKETRNVFVKKRFTECASLEAKVADQLRELTAFKLCVRLNTLHYIQGQIDALQDSVRKRWMLVHPRIKFCLMNDQSLVTLREEPMLGELLGELFTIFDGIRRSANDTIESICDFIGVRVVFVDLRDSFLFSLYRGGVENARLDSRIQELDMVLDQICAIIVDTLRDPVALSICRASMEGYIWALLNGGPSRAFSNSDFPMMQEDLYALKSETLIEMLMRASEQISYNTDLKRSRFVDDADTLLRILCHKKDRDASKFLKRHYQLPKSSDYEDMPGKDANLNTPDHGSA</sequence>
<dbReference type="Pfam" id="PF25761">
    <property type="entry name" value="TPR_PATROL1"/>
    <property type="match status" value="3"/>
</dbReference>
<reference evidence="4" key="2">
    <citation type="submission" date="2023-06" db="EMBL/GenBank/DDBJ databases">
        <authorList>
            <person name="Ma L."/>
            <person name="Liu K.-W."/>
            <person name="Li Z."/>
            <person name="Hsiao Y.-Y."/>
            <person name="Qi Y."/>
            <person name="Fu T."/>
            <person name="Tang G."/>
            <person name="Zhang D."/>
            <person name="Sun W.-H."/>
            <person name="Liu D.-K."/>
            <person name="Li Y."/>
            <person name="Chen G.-Z."/>
            <person name="Liu X.-D."/>
            <person name="Liao X.-Y."/>
            <person name="Jiang Y.-T."/>
            <person name="Yu X."/>
            <person name="Hao Y."/>
            <person name="Huang J."/>
            <person name="Zhao X.-W."/>
            <person name="Ke S."/>
            <person name="Chen Y.-Y."/>
            <person name="Wu W.-L."/>
            <person name="Hsu J.-L."/>
            <person name="Lin Y.-F."/>
            <person name="Huang M.-D."/>
            <person name="Li C.-Y."/>
            <person name="Huang L."/>
            <person name="Wang Z.-W."/>
            <person name="Zhao X."/>
            <person name="Zhong W.-Y."/>
            <person name="Peng D.-H."/>
            <person name="Ahmad S."/>
            <person name="Lan S."/>
            <person name="Zhang J.-S."/>
            <person name="Tsai W.-C."/>
            <person name="Van De Peer Y."/>
            <person name="Liu Z.-J."/>
        </authorList>
    </citation>
    <scope>NUCLEOTIDE SEQUENCE</scope>
    <source>
        <strain evidence="4">CP</strain>
        <tissue evidence="4">Leaves</tissue>
    </source>
</reference>
<dbReference type="PROSITE" id="PS51259">
    <property type="entry name" value="MHD2"/>
    <property type="match status" value="1"/>
</dbReference>
<dbReference type="InterPro" id="IPR057984">
    <property type="entry name" value="PATROL1_C"/>
</dbReference>
<comment type="caution">
    <text evidence="4">The sequence shown here is derived from an EMBL/GenBank/DDBJ whole genome shotgun (WGS) entry which is preliminary data.</text>
</comment>
<feature type="compositionally biased region" description="Polar residues" evidence="1">
    <location>
        <begin position="995"/>
        <end position="1004"/>
    </location>
</feature>
<dbReference type="PANTHER" id="PTHR31280">
    <property type="entry name" value="PROTEIN UNC-13 HOMOLOG"/>
    <property type="match status" value="1"/>
</dbReference>